<gene>
    <name evidence="1" type="ORF">HLH33_02510</name>
</gene>
<protein>
    <recommendedName>
        <fullName evidence="3">Lipoprotein</fullName>
    </recommendedName>
</protein>
<dbReference type="EMBL" id="JABEQG010000002">
    <property type="protein sequence ID" value="MBB2155190.1"/>
    <property type="molecule type" value="Genomic_DNA"/>
</dbReference>
<accession>A0A7W4FCG8</accession>
<comment type="caution">
    <text evidence="1">The sequence shown here is derived from an EMBL/GenBank/DDBJ whole genome shotgun (WGS) entry which is preliminary data.</text>
</comment>
<name>A0A7W4FCG8_GLUDI</name>
<dbReference type="PROSITE" id="PS51257">
    <property type="entry name" value="PROKAR_LIPOPROTEIN"/>
    <property type="match status" value="1"/>
</dbReference>
<evidence type="ECO:0008006" key="3">
    <source>
        <dbReference type="Google" id="ProtNLM"/>
    </source>
</evidence>
<sequence>MRKMVFGSILVFLAGCAASPEDVKPSYVADTAYASQSCEQLGQSELREGDVVNTLSDKQRRAHKTDTWGVIALGIPLSELSGTDVKGVLAREKGKLDAIHRAQSIKECPGAALESVVAPAGTR</sequence>
<dbReference type="AlphaFoldDB" id="A0A7W4FCG8"/>
<evidence type="ECO:0000313" key="1">
    <source>
        <dbReference type="EMBL" id="MBB2155190.1"/>
    </source>
</evidence>
<organism evidence="1 2">
    <name type="scientific">Gluconacetobacter diazotrophicus</name>
    <name type="common">Acetobacter diazotrophicus</name>
    <dbReference type="NCBI Taxonomy" id="33996"/>
    <lineage>
        <taxon>Bacteria</taxon>
        <taxon>Pseudomonadati</taxon>
        <taxon>Pseudomonadota</taxon>
        <taxon>Alphaproteobacteria</taxon>
        <taxon>Acetobacterales</taxon>
        <taxon>Acetobacteraceae</taxon>
        <taxon>Gluconacetobacter</taxon>
    </lineage>
</organism>
<evidence type="ECO:0000313" key="2">
    <source>
        <dbReference type="Proteomes" id="UP000550787"/>
    </source>
</evidence>
<reference evidence="1 2" key="1">
    <citation type="submission" date="2020-04" db="EMBL/GenBank/DDBJ databases">
        <title>Description of novel Gluconacetobacter.</title>
        <authorList>
            <person name="Sombolestani A."/>
        </authorList>
    </citation>
    <scope>NUCLEOTIDE SEQUENCE [LARGE SCALE GENOMIC DNA]</scope>
    <source>
        <strain evidence="1 2">LMG 7603</strain>
    </source>
</reference>
<dbReference type="Proteomes" id="UP000550787">
    <property type="component" value="Unassembled WGS sequence"/>
</dbReference>
<proteinExistence type="predicted"/>